<protein>
    <submittedName>
        <fullName evidence="2">CopG domain-containing protein</fullName>
    </submittedName>
</protein>
<evidence type="ECO:0000313" key="2">
    <source>
        <dbReference type="EMBL" id="KDA04205.1"/>
    </source>
</evidence>
<dbReference type="STRING" id="1280953.HOC_02686"/>
<dbReference type="RefSeq" id="WP_035535693.1">
    <property type="nucleotide sequence ID" value="NZ_ARYL01000002.1"/>
</dbReference>
<reference evidence="2 3" key="1">
    <citation type="journal article" date="2014" name="Antonie Van Leeuwenhoek">
        <title>Hyphomonas beringensis sp. nov. and Hyphomonas chukchiensis sp. nov., isolated from surface seawater of the Bering Sea and Chukchi Sea.</title>
        <authorList>
            <person name="Li C."/>
            <person name="Lai Q."/>
            <person name="Li G."/>
            <person name="Dong C."/>
            <person name="Wang J."/>
            <person name="Liao Y."/>
            <person name="Shao Z."/>
        </authorList>
    </citation>
    <scope>NUCLEOTIDE SEQUENCE [LARGE SCALE GENOMIC DNA]</scope>
    <source>
        <strain evidence="2 3">SCH89</strain>
    </source>
</reference>
<accession>A0A059GC76</accession>
<dbReference type="Proteomes" id="UP000024942">
    <property type="component" value="Unassembled WGS sequence"/>
</dbReference>
<name>A0A059GC76_9PROT</name>
<dbReference type="AlphaFoldDB" id="A0A059GC76"/>
<comment type="caution">
    <text evidence="2">The sequence shown here is derived from an EMBL/GenBank/DDBJ whole genome shotgun (WGS) entry which is preliminary data.</text>
</comment>
<dbReference type="EMBL" id="ARYL01000002">
    <property type="protein sequence ID" value="KDA04205.1"/>
    <property type="molecule type" value="Genomic_DNA"/>
</dbReference>
<dbReference type="PATRIC" id="fig|1280953.3.peg.542"/>
<dbReference type="eggNOG" id="COG4962">
    <property type="taxonomic scope" value="Bacteria"/>
</dbReference>
<feature type="region of interest" description="Disordered" evidence="1">
    <location>
        <begin position="137"/>
        <end position="156"/>
    </location>
</feature>
<evidence type="ECO:0000256" key="1">
    <source>
        <dbReference type="SAM" id="MobiDB-lite"/>
    </source>
</evidence>
<gene>
    <name evidence="2" type="ORF">HOC_02686</name>
</gene>
<evidence type="ECO:0000313" key="3">
    <source>
        <dbReference type="Proteomes" id="UP000024942"/>
    </source>
</evidence>
<proteinExistence type="predicted"/>
<sequence length="156" mass="17315">MKTRIQAAISPENLARLQAMAARPSLSESKVVDMALAAFFAGDTDDQRDAAIARRLDRMTRQFGRLERNDLILTETLSTFVRYFLTVTPPVPVSQLDAARAKGDLRFDLFVRQVAEALQSGDRILHNAIEDFTAECGDFASDPEPGRQDAQRDSDA</sequence>
<dbReference type="OrthoDB" id="9803941at2"/>
<organism evidence="2 3">
    <name type="scientific">Hyphomonas oceanitis SCH89</name>
    <dbReference type="NCBI Taxonomy" id="1280953"/>
    <lineage>
        <taxon>Bacteria</taxon>
        <taxon>Pseudomonadati</taxon>
        <taxon>Pseudomonadota</taxon>
        <taxon>Alphaproteobacteria</taxon>
        <taxon>Hyphomonadales</taxon>
        <taxon>Hyphomonadaceae</taxon>
        <taxon>Hyphomonas</taxon>
    </lineage>
</organism>
<keyword evidence="3" id="KW-1185">Reference proteome</keyword>
<feature type="compositionally biased region" description="Basic and acidic residues" evidence="1">
    <location>
        <begin position="144"/>
        <end position="156"/>
    </location>
</feature>